<dbReference type="AlphaFoldDB" id="A0AA42H2N7"/>
<sequence>MFKSFPKPEKTTTTGQLLCFFWLRETLMYISLADFETEFGSDDLPEDLARLDHALERASRLVNTYARASGLTVPLTDTNAIADIKGPCLDLARYFVWNDNPSEELRKRYEDAITFFEQVASGKIRLVAAGQTSTASGFANIRLIRG</sequence>
<dbReference type="Proteomes" id="UP001158076">
    <property type="component" value="Unassembled WGS sequence"/>
</dbReference>
<dbReference type="InterPro" id="IPR009752">
    <property type="entry name" value="Phage_Mu_GpJ"/>
</dbReference>
<reference evidence="1" key="1">
    <citation type="submission" date="2022-09" db="EMBL/GenBank/DDBJ databases">
        <title>Intensive care unit water sources are persistently colonized with multi-drug resistant bacteria and are the site of extensive horizontal gene transfer of antibiotic resistance genes.</title>
        <authorList>
            <person name="Diorio-Toth L."/>
        </authorList>
    </citation>
    <scope>NUCLEOTIDE SEQUENCE</scope>
    <source>
        <strain evidence="1">GD04147</strain>
    </source>
</reference>
<protein>
    <submittedName>
        <fullName evidence="1">DUF1320 domain-containing protein</fullName>
    </submittedName>
</protein>
<organism evidence="1 2">
    <name type="scientific">Stutzerimonas stutzeri</name>
    <name type="common">Pseudomonas stutzeri</name>
    <dbReference type="NCBI Taxonomy" id="316"/>
    <lineage>
        <taxon>Bacteria</taxon>
        <taxon>Pseudomonadati</taxon>
        <taxon>Pseudomonadota</taxon>
        <taxon>Gammaproteobacteria</taxon>
        <taxon>Pseudomonadales</taxon>
        <taxon>Pseudomonadaceae</taxon>
        <taxon>Stutzerimonas</taxon>
    </lineage>
</organism>
<dbReference type="Pfam" id="PF07030">
    <property type="entry name" value="Phage_Mu_Gp36"/>
    <property type="match status" value="1"/>
</dbReference>
<proteinExistence type="predicted"/>
<accession>A0AA42H2N7</accession>
<gene>
    <name evidence="1" type="ORF">N7335_01925</name>
</gene>
<evidence type="ECO:0000313" key="2">
    <source>
        <dbReference type="Proteomes" id="UP001158076"/>
    </source>
</evidence>
<name>A0AA42H2N7_STUST</name>
<comment type="caution">
    <text evidence="1">The sequence shown here is derived from an EMBL/GenBank/DDBJ whole genome shotgun (WGS) entry which is preliminary data.</text>
</comment>
<dbReference type="RefSeq" id="WP_279647921.1">
    <property type="nucleotide sequence ID" value="NZ_JAODZE010000001.1"/>
</dbReference>
<evidence type="ECO:0000313" key="1">
    <source>
        <dbReference type="EMBL" id="MDH0145144.1"/>
    </source>
</evidence>
<dbReference type="EMBL" id="JAODZE010000001">
    <property type="protein sequence ID" value="MDH0145144.1"/>
    <property type="molecule type" value="Genomic_DNA"/>
</dbReference>